<dbReference type="SUPFAM" id="SSF46565">
    <property type="entry name" value="Chaperone J-domain"/>
    <property type="match status" value="1"/>
</dbReference>
<dbReference type="Proteomes" id="UP000434172">
    <property type="component" value="Unassembled WGS sequence"/>
</dbReference>
<name>A0A8H3W5V2_9PEZI</name>
<feature type="region of interest" description="Disordered" evidence="1">
    <location>
        <begin position="23"/>
        <end position="42"/>
    </location>
</feature>
<organism evidence="4 5">
    <name type="scientific">Colletotrichum asianum</name>
    <dbReference type="NCBI Taxonomy" id="702518"/>
    <lineage>
        <taxon>Eukaryota</taxon>
        <taxon>Fungi</taxon>
        <taxon>Dikarya</taxon>
        <taxon>Ascomycota</taxon>
        <taxon>Pezizomycotina</taxon>
        <taxon>Sordariomycetes</taxon>
        <taxon>Hypocreomycetidae</taxon>
        <taxon>Glomerellales</taxon>
        <taxon>Glomerellaceae</taxon>
        <taxon>Colletotrichum</taxon>
        <taxon>Colletotrichum gloeosporioides species complex</taxon>
    </lineage>
</organism>
<dbReference type="EMBL" id="WOWK01000075">
    <property type="protein sequence ID" value="KAF0321094.1"/>
    <property type="molecule type" value="Genomic_DNA"/>
</dbReference>
<proteinExistence type="predicted"/>
<comment type="caution">
    <text evidence="4">The sequence shown here is derived from an EMBL/GenBank/DDBJ whole genome shotgun (WGS) entry which is preliminary data.</text>
</comment>
<evidence type="ECO:0000313" key="4">
    <source>
        <dbReference type="EMBL" id="KAF0321094.1"/>
    </source>
</evidence>
<evidence type="ECO:0000313" key="5">
    <source>
        <dbReference type="Proteomes" id="UP000434172"/>
    </source>
</evidence>
<keyword evidence="5" id="KW-1185">Reference proteome</keyword>
<accession>A0A8H3W5V2</accession>
<keyword evidence="2" id="KW-1133">Transmembrane helix</keyword>
<dbReference type="InterPro" id="IPR036869">
    <property type="entry name" value="J_dom_sf"/>
</dbReference>
<protein>
    <submittedName>
        <fullName evidence="4">J domain-containing protein 1</fullName>
    </submittedName>
</protein>
<dbReference type="InterPro" id="IPR001623">
    <property type="entry name" value="DnaJ_domain"/>
</dbReference>
<feature type="compositionally biased region" description="Basic residues" evidence="1">
    <location>
        <begin position="23"/>
        <end position="33"/>
    </location>
</feature>
<dbReference type="AlphaFoldDB" id="A0A8H3W5V2"/>
<gene>
    <name evidence="4" type="ORF">GQ607_011701</name>
</gene>
<feature type="domain" description="J" evidence="3">
    <location>
        <begin position="10"/>
        <end position="121"/>
    </location>
</feature>
<evidence type="ECO:0000259" key="3">
    <source>
        <dbReference type="PROSITE" id="PS50076"/>
    </source>
</evidence>
<feature type="transmembrane region" description="Helical" evidence="2">
    <location>
        <begin position="162"/>
        <end position="185"/>
    </location>
</feature>
<reference evidence="4 5" key="1">
    <citation type="submission" date="2019-12" db="EMBL/GenBank/DDBJ databases">
        <title>A genome sequence resource for the geographically widespread anthracnose pathogen Colletotrichum asianum.</title>
        <authorList>
            <person name="Meng Y."/>
        </authorList>
    </citation>
    <scope>NUCLEOTIDE SEQUENCE [LARGE SCALE GENOMIC DNA]</scope>
    <source>
        <strain evidence="4 5">ICMP 18580</strain>
    </source>
</reference>
<dbReference type="Gene3D" id="1.10.287.110">
    <property type="entry name" value="DnaJ domain"/>
    <property type="match status" value="1"/>
</dbReference>
<dbReference type="PROSITE" id="PS50076">
    <property type="entry name" value="DNAJ_2"/>
    <property type="match status" value="1"/>
</dbReference>
<keyword evidence="2" id="KW-0472">Membrane</keyword>
<dbReference type="OrthoDB" id="445556at2759"/>
<keyword evidence="2" id="KW-0812">Transmembrane</keyword>
<evidence type="ECO:0000256" key="2">
    <source>
        <dbReference type="SAM" id="Phobius"/>
    </source>
</evidence>
<dbReference type="Pfam" id="PF00226">
    <property type="entry name" value="DnaJ"/>
    <property type="match status" value="1"/>
</dbReference>
<dbReference type="CDD" id="cd06257">
    <property type="entry name" value="DnaJ"/>
    <property type="match status" value="1"/>
</dbReference>
<sequence>MALIVKWGGAPQSLLKAHRRYLHSDRHKPRKSPRQLSDEAPWPRTPFPLPHEILDAQPGVPYTKNHFYRLVKLYHPDLRTLNKTRVVSVSHATMTERYRLVIEAHKILSDPKKRLLYEKYGLGWSEPGQRIQKAPRPSHSNTARARYDDASFTQKGSPERQFPIYASDAVVAIVFVAMAMAGGIAQLERARKARWDFQKRDLALQEAISRDLQQLADQLEGKPRDLRILEFLARRELSSWSTLEDPHGGFKPYENVCRH</sequence>
<dbReference type="PRINTS" id="PR00625">
    <property type="entry name" value="JDOMAIN"/>
</dbReference>
<evidence type="ECO:0000256" key="1">
    <source>
        <dbReference type="SAM" id="MobiDB-lite"/>
    </source>
</evidence>